<reference evidence="1 2" key="1">
    <citation type="journal article" date="2016" name="Virus Genes">
        <title>Genomic analysis of Staphylococcus phage Stau2 isolated from medical specimen.</title>
        <authorList>
            <person name="Hsieh S.E."/>
            <person name="Tseng Y.H."/>
            <person name="Lo H.H."/>
            <person name="Chen S.T."/>
            <person name="Wu C.N."/>
        </authorList>
    </citation>
    <scope>NUCLEOTIDE SEQUENCE [LARGE SCALE GENOMIC DNA]</scope>
</reference>
<dbReference type="KEGG" id="vg:28802351"/>
<proteinExistence type="predicted"/>
<evidence type="ECO:0000313" key="1">
    <source>
        <dbReference type="EMBL" id="AKA61389.1"/>
    </source>
</evidence>
<keyword evidence="2" id="KW-1185">Reference proteome</keyword>
<dbReference type="Proteomes" id="UP000207597">
    <property type="component" value="Segment"/>
</dbReference>
<gene>
    <name evidence="1" type="ORF">Stau2_138</name>
</gene>
<dbReference type="EMBL" id="KP881332">
    <property type="protein sequence ID" value="AKA61389.1"/>
    <property type="molecule type" value="Genomic_DNA"/>
</dbReference>
<sequence>MKMRDIRIVLREIDEVQQALIYGRNSRELARFLRRQLVKLEKERQDINWS</sequence>
<dbReference type="RefSeq" id="YP_009275895.1">
    <property type="nucleotide sequence ID" value="NC_030933.1"/>
</dbReference>
<organism evidence="1 2">
    <name type="scientific">Staphylococcus phage Stau2</name>
    <dbReference type="NCBI Taxonomy" id="1200862"/>
    <lineage>
        <taxon>Viruses</taxon>
        <taxon>Duplodnaviria</taxon>
        <taxon>Heunggongvirae</taxon>
        <taxon>Uroviricota</taxon>
        <taxon>Caudoviricetes</taxon>
        <taxon>Herelleviridae</taxon>
        <taxon>Twortvirinae</taxon>
        <taxon>Silviavirus</taxon>
        <taxon>Silviavirus stau2</taxon>
    </lineage>
</organism>
<evidence type="ECO:0000313" key="2">
    <source>
        <dbReference type="Proteomes" id="UP000207597"/>
    </source>
</evidence>
<name>A0A0U1ZZI6_9CAUD</name>
<dbReference type="GeneID" id="28802351"/>
<protein>
    <submittedName>
        <fullName evidence="1">Uncharacterized protein</fullName>
    </submittedName>
</protein>
<accession>A0A0U1ZZI6</accession>